<sequence length="455" mass="52500">MATKRGKRAAKIVDPEKENATDAAGIIPMPLKKAAVKPKALTVNNMSLEEELETMTKSLKQMSIEKEESEARLKLKEDELQAKAAEAERINEQLKLSDEGKKKLEEKLRKLQKLKEFQPTLVMPLPSDDMAKKKKKNSNRLKKPKSAFLLWSKEQRQAVSEEHPNASFAEMSAIMGEKWKSVSEEERKPYLERYQIEKDIYLKLVGQEKREAEALKLLHEEQSKKQGQELLEQYLAYKKQGQPCLCRKEKDPLKPKHPTTAFFAFCNSRRPALLEAKTRIPEIGKILGEEWKALSDAKRVPFEKIAATEKTRYAAELEAYKISKAEESIAAEKEMEEKVKLEKVHALQLFKQKEKTDQAKKLMKDLTKEKKKAKEQAKDPKKPKKPLSSYLIFSMEMRKILDEEKPGMTFAEMNALIALKWKETPDKQIWNDKAAAAKERYTAEMEEYNKDAVMT</sequence>
<organism evidence="5 6">
    <name type="scientific">Sphagnum jensenii</name>
    <dbReference type="NCBI Taxonomy" id="128206"/>
    <lineage>
        <taxon>Eukaryota</taxon>
        <taxon>Viridiplantae</taxon>
        <taxon>Streptophyta</taxon>
        <taxon>Embryophyta</taxon>
        <taxon>Bryophyta</taxon>
        <taxon>Sphagnophytina</taxon>
        <taxon>Sphagnopsida</taxon>
        <taxon>Sphagnales</taxon>
        <taxon>Sphagnaceae</taxon>
        <taxon>Sphagnum</taxon>
    </lineage>
</organism>
<dbReference type="PANTHER" id="PTHR46912">
    <property type="entry name" value="HIGH MOBILITY GROUP B PROTEIN 13"/>
    <property type="match status" value="1"/>
</dbReference>
<dbReference type="InterPro" id="IPR009071">
    <property type="entry name" value="HMG_box_dom"/>
</dbReference>
<evidence type="ECO:0000313" key="5">
    <source>
        <dbReference type="EMBL" id="CAK9878281.1"/>
    </source>
</evidence>
<feature type="domain" description="HMG box" evidence="4">
    <location>
        <begin position="383"/>
        <end position="449"/>
    </location>
</feature>
<feature type="DNA-binding region" description="HMG box" evidence="1">
    <location>
        <begin position="383"/>
        <end position="449"/>
    </location>
</feature>
<keyword evidence="6" id="KW-1185">Reference proteome</keyword>
<evidence type="ECO:0000259" key="4">
    <source>
        <dbReference type="PROSITE" id="PS50118"/>
    </source>
</evidence>
<dbReference type="InterPro" id="IPR036910">
    <property type="entry name" value="HMG_box_dom_sf"/>
</dbReference>
<dbReference type="PROSITE" id="PS50118">
    <property type="entry name" value="HMG_BOX_2"/>
    <property type="match status" value="3"/>
</dbReference>
<feature type="DNA-binding region" description="HMG box" evidence="1">
    <location>
        <begin position="141"/>
        <end position="209"/>
    </location>
</feature>
<protein>
    <recommendedName>
        <fullName evidence="4">HMG box domain-containing protein</fullName>
    </recommendedName>
</protein>
<evidence type="ECO:0000256" key="2">
    <source>
        <dbReference type="SAM" id="Coils"/>
    </source>
</evidence>
<feature type="domain" description="HMG box" evidence="4">
    <location>
        <begin position="255"/>
        <end position="321"/>
    </location>
</feature>
<keyword evidence="1" id="KW-0238">DNA-binding</keyword>
<dbReference type="SMART" id="SM00398">
    <property type="entry name" value="HMG"/>
    <property type="match status" value="3"/>
</dbReference>
<dbReference type="SUPFAM" id="SSF47095">
    <property type="entry name" value="HMG-box"/>
    <property type="match status" value="3"/>
</dbReference>
<dbReference type="PANTHER" id="PTHR46912:SF1">
    <property type="entry name" value="HIGH MOBILITY GROUP B PROTEIN 13"/>
    <property type="match status" value="1"/>
</dbReference>
<keyword evidence="2" id="KW-0175">Coiled coil</keyword>
<feature type="DNA-binding region" description="HMG box" evidence="1">
    <location>
        <begin position="255"/>
        <end position="321"/>
    </location>
</feature>
<dbReference type="CDD" id="cd22006">
    <property type="entry name" value="HMG-box_AtHMGB6-like_rpt1"/>
    <property type="match status" value="1"/>
</dbReference>
<dbReference type="InterPro" id="IPR044601">
    <property type="entry name" value="HMGB6/HMGB13"/>
</dbReference>
<keyword evidence="1" id="KW-0539">Nucleus</keyword>
<evidence type="ECO:0000256" key="1">
    <source>
        <dbReference type="PROSITE-ProRule" id="PRU00267"/>
    </source>
</evidence>
<feature type="compositionally biased region" description="Basic and acidic residues" evidence="3">
    <location>
        <begin position="367"/>
        <end position="380"/>
    </location>
</feature>
<feature type="region of interest" description="Disordered" evidence="3">
    <location>
        <begin position="367"/>
        <end position="386"/>
    </location>
</feature>
<proteinExistence type="predicted"/>
<accession>A0ABP1BQG1</accession>
<evidence type="ECO:0000256" key="3">
    <source>
        <dbReference type="SAM" id="MobiDB-lite"/>
    </source>
</evidence>
<name>A0ABP1BQG1_9BRYO</name>
<reference evidence="5" key="1">
    <citation type="submission" date="2024-03" db="EMBL/GenBank/DDBJ databases">
        <authorList>
            <consortium name="ELIXIR-Norway"/>
            <consortium name="Elixir Norway"/>
        </authorList>
    </citation>
    <scope>NUCLEOTIDE SEQUENCE</scope>
</reference>
<dbReference type="Pfam" id="PF00505">
    <property type="entry name" value="HMG_box"/>
    <property type="match status" value="3"/>
</dbReference>
<feature type="domain" description="HMG box" evidence="4">
    <location>
        <begin position="141"/>
        <end position="209"/>
    </location>
</feature>
<gene>
    <name evidence="5" type="ORF">CSSPJE1EN2_LOCUS20067</name>
</gene>
<dbReference type="EMBL" id="OZ023707">
    <property type="protein sequence ID" value="CAK9878281.1"/>
    <property type="molecule type" value="Genomic_DNA"/>
</dbReference>
<feature type="coiled-coil region" evidence="2">
    <location>
        <begin position="45"/>
        <end position="114"/>
    </location>
</feature>
<dbReference type="Proteomes" id="UP001497522">
    <property type="component" value="Chromosome 6"/>
</dbReference>
<dbReference type="Gene3D" id="1.10.30.10">
    <property type="entry name" value="High mobility group box domain"/>
    <property type="match status" value="3"/>
</dbReference>
<evidence type="ECO:0000313" key="6">
    <source>
        <dbReference type="Proteomes" id="UP001497522"/>
    </source>
</evidence>